<gene>
    <name evidence="3" type="ORF">CLODIP_2_CD11704</name>
</gene>
<accession>A0A8S1E425</accession>
<dbReference type="GO" id="GO:0006032">
    <property type="term" value="P:chitin catabolic process"/>
    <property type="evidence" value="ECO:0007669"/>
    <property type="project" value="TreeGrafter"/>
</dbReference>
<dbReference type="CDD" id="cd00598">
    <property type="entry name" value="GH18_chitinase-like"/>
    <property type="match status" value="1"/>
</dbReference>
<dbReference type="InterPro" id="IPR001223">
    <property type="entry name" value="Glyco_hydro18_cat"/>
</dbReference>
<reference evidence="3 4" key="1">
    <citation type="submission" date="2020-04" db="EMBL/GenBank/DDBJ databases">
        <authorList>
            <person name="Alioto T."/>
            <person name="Alioto T."/>
            <person name="Gomez Garrido J."/>
        </authorList>
    </citation>
    <scope>NUCLEOTIDE SEQUENCE [LARGE SCALE GENOMIC DNA]</scope>
</reference>
<dbReference type="PANTHER" id="PTHR11177">
    <property type="entry name" value="CHITINASE"/>
    <property type="match status" value="1"/>
</dbReference>
<dbReference type="Gene3D" id="3.20.20.80">
    <property type="entry name" value="Glycosidases"/>
    <property type="match status" value="1"/>
</dbReference>
<name>A0A8S1E425_9INSE</name>
<dbReference type="InterPro" id="IPR017853">
    <property type="entry name" value="GH"/>
</dbReference>
<feature type="signal peptide" evidence="1">
    <location>
        <begin position="1"/>
        <end position="23"/>
    </location>
</feature>
<dbReference type="OrthoDB" id="73875at2759"/>
<protein>
    <recommendedName>
        <fullName evidence="2">GH18 domain-containing protein</fullName>
    </recommendedName>
</protein>
<evidence type="ECO:0000313" key="3">
    <source>
        <dbReference type="EMBL" id="CAB3386991.1"/>
    </source>
</evidence>
<dbReference type="Pfam" id="PF00704">
    <property type="entry name" value="Glyco_hydro_18"/>
    <property type="match status" value="1"/>
</dbReference>
<evidence type="ECO:0000259" key="2">
    <source>
        <dbReference type="PROSITE" id="PS51910"/>
    </source>
</evidence>
<feature type="domain" description="GH18" evidence="2">
    <location>
        <begin position="80"/>
        <end position="293"/>
    </location>
</feature>
<dbReference type="Proteomes" id="UP000494165">
    <property type="component" value="Unassembled WGS sequence"/>
</dbReference>
<dbReference type="PROSITE" id="PS51910">
    <property type="entry name" value="GH18_2"/>
    <property type="match status" value="1"/>
</dbReference>
<dbReference type="PANTHER" id="PTHR11177:SF317">
    <property type="entry name" value="CHITINASE 12-RELATED"/>
    <property type="match status" value="1"/>
</dbReference>
<dbReference type="EMBL" id="CADEPI010000525">
    <property type="protein sequence ID" value="CAB3386991.1"/>
    <property type="molecule type" value="Genomic_DNA"/>
</dbReference>
<keyword evidence="4" id="KW-1185">Reference proteome</keyword>
<dbReference type="AlphaFoldDB" id="A0A8S1E425"/>
<dbReference type="SUPFAM" id="SSF51445">
    <property type="entry name" value="(Trans)glycosidases"/>
    <property type="match status" value="1"/>
</dbReference>
<dbReference type="GO" id="GO:0004568">
    <property type="term" value="F:chitinase activity"/>
    <property type="evidence" value="ECO:0007669"/>
    <property type="project" value="TreeGrafter"/>
</dbReference>
<evidence type="ECO:0000256" key="1">
    <source>
        <dbReference type="SAM" id="SignalP"/>
    </source>
</evidence>
<organism evidence="3 4">
    <name type="scientific">Cloeon dipterum</name>
    <dbReference type="NCBI Taxonomy" id="197152"/>
    <lineage>
        <taxon>Eukaryota</taxon>
        <taxon>Metazoa</taxon>
        <taxon>Ecdysozoa</taxon>
        <taxon>Arthropoda</taxon>
        <taxon>Hexapoda</taxon>
        <taxon>Insecta</taxon>
        <taxon>Pterygota</taxon>
        <taxon>Palaeoptera</taxon>
        <taxon>Ephemeroptera</taxon>
        <taxon>Pisciforma</taxon>
        <taxon>Baetidae</taxon>
        <taxon>Cloeon</taxon>
    </lineage>
</organism>
<keyword evidence="1" id="KW-0732">Signal</keyword>
<dbReference type="InterPro" id="IPR050314">
    <property type="entry name" value="Glycosyl_Hydrlase_18"/>
</dbReference>
<sequence>MTARERTLFAILLVFSLRGSLQTCPADPKKEYISACIAECLELNLNKNNCTLDFDTGTLLGEKCAMSKPFEQTPLVSNQKIVVCDINPNNNAYRKVMKAADMNLCTHFKFGSWYFYNSLTKTFEPRTDIIPEQLVAKEYAQEHGAKTILNFGSVSQSTGISPGNWSIAAADAAIRAKLTDQMVKLMEENEFDALSVDWWYSGCPNQECAKGNRKDKENLVSLMKELYKAIKERGKLLFLILPTSDGILNQGYDMNALWNNVDYFYVNTYTYEGTWNDYLGYSTNLLNVVCYNC</sequence>
<proteinExistence type="predicted"/>
<dbReference type="GO" id="GO:0005576">
    <property type="term" value="C:extracellular region"/>
    <property type="evidence" value="ECO:0007669"/>
    <property type="project" value="TreeGrafter"/>
</dbReference>
<feature type="chain" id="PRO_5035861265" description="GH18 domain-containing protein" evidence="1">
    <location>
        <begin position="24"/>
        <end position="293"/>
    </location>
</feature>
<dbReference type="GO" id="GO:0008061">
    <property type="term" value="F:chitin binding"/>
    <property type="evidence" value="ECO:0007669"/>
    <property type="project" value="TreeGrafter"/>
</dbReference>
<evidence type="ECO:0000313" key="4">
    <source>
        <dbReference type="Proteomes" id="UP000494165"/>
    </source>
</evidence>
<dbReference type="GO" id="GO:0005975">
    <property type="term" value="P:carbohydrate metabolic process"/>
    <property type="evidence" value="ECO:0007669"/>
    <property type="project" value="InterPro"/>
</dbReference>
<comment type="caution">
    <text evidence="3">The sequence shown here is derived from an EMBL/GenBank/DDBJ whole genome shotgun (WGS) entry which is preliminary data.</text>
</comment>